<dbReference type="Gene3D" id="1.10.10.10">
    <property type="entry name" value="Winged helix-like DNA-binding domain superfamily/Winged helix DNA-binding domain"/>
    <property type="match status" value="1"/>
</dbReference>
<protein>
    <submittedName>
        <fullName evidence="5">UbiC transcription regulator-associated domain protein</fullName>
    </submittedName>
</protein>
<accession>C8PA48</accession>
<dbReference type="PROSITE" id="PS50949">
    <property type="entry name" value="HTH_GNTR"/>
    <property type="match status" value="1"/>
</dbReference>
<dbReference type="PANTHER" id="PTHR44846">
    <property type="entry name" value="MANNOSYL-D-GLYCERATE TRANSPORT/METABOLISM SYSTEM REPRESSOR MNGR-RELATED"/>
    <property type="match status" value="1"/>
</dbReference>
<dbReference type="AlphaFoldDB" id="C8PA48"/>
<reference evidence="5 6" key="1">
    <citation type="submission" date="2009-09" db="EMBL/GenBank/DDBJ databases">
        <authorList>
            <person name="Qin X."/>
            <person name="Bachman B."/>
            <person name="Battles P."/>
            <person name="Bell A."/>
            <person name="Bess C."/>
            <person name="Bickham C."/>
            <person name="Chaboub L."/>
            <person name="Chen D."/>
            <person name="Coyle M."/>
            <person name="Deiros D.R."/>
            <person name="Dinh H."/>
            <person name="Forbes L."/>
            <person name="Fowler G."/>
            <person name="Francisco L."/>
            <person name="Fu Q."/>
            <person name="Gubbala S."/>
            <person name="Hale W."/>
            <person name="Han Y."/>
            <person name="Hemphill L."/>
            <person name="Highlander S.K."/>
            <person name="Hirani K."/>
            <person name="Hogues M."/>
            <person name="Jackson L."/>
            <person name="Jakkamsetti A."/>
            <person name="Javaid M."/>
            <person name="Jiang H."/>
            <person name="Korchina V."/>
            <person name="Kovar C."/>
            <person name="Lara F."/>
            <person name="Lee S."/>
            <person name="Mata R."/>
            <person name="Mathew T."/>
            <person name="Moen C."/>
            <person name="Morales K."/>
            <person name="Munidasa M."/>
            <person name="Nazareth L."/>
            <person name="Ngo R."/>
            <person name="Nguyen L."/>
            <person name="Okwuonu G."/>
            <person name="Ongeri F."/>
            <person name="Patil S."/>
            <person name="Petrosino J."/>
            <person name="Pham C."/>
            <person name="Pham P."/>
            <person name="Pu L.-L."/>
            <person name="Puazo M."/>
            <person name="Raj R."/>
            <person name="Reid J."/>
            <person name="Rouhana J."/>
            <person name="Saada N."/>
            <person name="Shang Y."/>
            <person name="Simmons D."/>
            <person name="Thornton R."/>
            <person name="Warren J."/>
            <person name="Weissenberger G."/>
            <person name="Zhang J."/>
            <person name="Zhang L."/>
            <person name="Zhou C."/>
            <person name="Zhu D."/>
            <person name="Muzny D."/>
            <person name="Worley K."/>
            <person name="Gibbs R."/>
        </authorList>
    </citation>
    <scope>NUCLEOTIDE SEQUENCE [LARGE SCALE GENOMIC DNA]</scope>
    <source>
        <strain evidence="5 6">DSM 16041</strain>
    </source>
</reference>
<evidence type="ECO:0000256" key="3">
    <source>
        <dbReference type="ARBA" id="ARBA00023163"/>
    </source>
</evidence>
<keyword evidence="1" id="KW-0805">Transcription regulation</keyword>
<dbReference type="Proteomes" id="UP000003675">
    <property type="component" value="Unassembled WGS sequence"/>
</dbReference>
<dbReference type="InterPro" id="IPR000524">
    <property type="entry name" value="Tscrpt_reg_HTH_GntR"/>
</dbReference>
<dbReference type="InterPro" id="IPR011663">
    <property type="entry name" value="UTRA"/>
</dbReference>
<dbReference type="STRING" id="525309.HMPREF0494_2192"/>
<sequence>MYLSTQVVRMVIMYLDRNGNLRAQIVSAIQNDIFTNRKAGDKLPSETEYSKMFDVTRTTVQKALKDLEQMNLIEKVQGKGSFVRQTKPRVKLFNFKGFSDYARQIGAVAVNKIISAEVKHENGRELYVLRRLRLIKADQNLTPMTLDESVLDLQRFPGLNNYDFSKQSLYETIRQEYKTYPSTSLLRMSALSANQAEAQLLDCDEHSALLQAEGVVHDQNGETVEKVKVIYSHYAEFDLTLGM</sequence>
<dbReference type="GO" id="GO:0045892">
    <property type="term" value="P:negative regulation of DNA-templated transcription"/>
    <property type="evidence" value="ECO:0007669"/>
    <property type="project" value="TreeGrafter"/>
</dbReference>
<name>C8PA48_9LACO</name>
<dbReference type="Pfam" id="PF00392">
    <property type="entry name" value="GntR"/>
    <property type="match status" value="1"/>
</dbReference>
<dbReference type="Gene3D" id="3.40.1410.10">
    <property type="entry name" value="Chorismate lyase-like"/>
    <property type="match status" value="1"/>
</dbReference>
<dbReference type="GO" id="GO:0003700">
    <property type="term" value="F:DNA-binding transcription factor activity"/>
    <property type="evidence" value="ECO:0007669"/>
    <property type="project" value="InterPro"/>
</dbReference>
<dbReference type="GO" id="GO:0003677">
    <property type="term" value="F:DNA binding"/>
    <property type="evidence" value="ECO:0007669"/>
    <property type="project" value="UniProtKB-KW"/>
</dbReference>
<dbReference type="SMART" id="SM00866">
    <property type="entry name" value="UTRA"/>
    <property type="match status" value="1"/>
</dbReference>
<dbReference type="SMART" id="SM00345">
    <property type="entry name" value="HTH_GNTR"/>
    <property type="match status" value="1"/>
</dbReference>
<dbReference type="InterPro" id="IPR036390">
    <property type="entry name" value="WH_DNA-bd_sf"/>
</dbReference>
<comment type="caution">
    <text evidence="5">The sequence shown here is derived from an EMBL/GenBank/DDBJ whole genome shotgun (WGS) entry which is preliminary data.</text>
</comment>
<dbReference type="InterPro" id="IPR028978">
    <property type="entry name" value="Chorismate_lyase_/UTRA_dom_sf"/>
</dbReference>
<dbReference type="InterPro" id="IPR050679">
    <property type="entry name" value="Bact_HTH_transcr_reg"/>
</dbReference>
<evidence type="ECO:0000256" key="1">
    <source>
        <dbReference type="ARBA" id="ARBA00023015"/>
    </source>
</evidence>
<gene>
    <name evidence="5" type="ORF">HMPREF0494_2192</name>
</gene>
<dbReference type="PRINTS" id="PR00035">
    <property type="entry name" value="HTHGNTR"/>
</dbReference>
<evidence type="ECO:0000256" key="2">
    <source>
        <dbReference type="ARBA" id="ARBA00023125"/>
    </source>
</evidence>
<keyword evidence="3" id="KW-0804">Transcription</keyword>
<dbReference type="eggNOG" id="COG2188">
    <property type="taxonomic scope" value="Bacteria"/>
</dbReference>
<evidence type="ECO:0000259" key="4">
    <source>
        <dbReference type="PROSITE" id="PS50949"/>
    </source>
</evidence>
<evidence type="ECO:0000313" key="6">
    <source>
        <dbReference type="Proteomes" id="UP000003675"/>
    </source>
</evidence>
<evidence type="ECO:0000313" key="5">
    <source>
        <dbReference type="EMBL" id="EEW52624.1"/>
    </source>
</evidence>
<proteinExistence type="predicted"/>
<dbReference type="SUPFAM" id="SSF64288">
    <property type="entry name" value="Chorismate lyase-like"/>
    <property type="match status" value="1"/>
</dbReference>
<organism evidence="5 6">
    <name type="scientific">Limosilactobacillus antri DSM 16041</name>
    <dbReference type="NCBI Taxonomy" id="525309"/>
    <lineage>
        <taxon>Bacteria</taxon>
        <taxon>Bacillati</taxon>
        <taxon>Bacillota</taxon>
        <taxon>Bacilli</taxon>
        <taxon>Lactobacillales</taxon>
        <taxon>Lactobacillaceae</taxon>
        <taxon>Limosilactobacillus</taxon>
    </lineage>
</organism>
<dbReference type="HOGENOM" id="CLU_063236_2_1_9"/>
<dbReference type="RefSeq" id="WP_007124471.1">
    <property type="nucleotide sequence ID" value="NZ_AZDK01000027.1"/>
</dbReference>
<dbReference type="Pfam" id="PF07702">
    <property type="entry name" value="UTRA"/>
    <property type="match status" value="1"/>
</dbReference>
<dbReference type="CDD" id="cd07377">
    <property type="entry name" value="WHTH_GntR"/>
    <property type="match status" value="1"/>
</dbReference>
<dbReference type="EMBL" id="ACLL01000070">
    <property type="protein sequence ID" value="EEW52624.1"/>
    <property type="molecule type" value="Genomic_DNA"/>
</dbReference>
<dbReference type="SUPFAM" id="SSF46785">
    <property type="entry name" value="Winged helix' DNA-binding domain"/>
    <property type="match status" value="1"/>
</dbReference>
<keyword evidence="2" id="KW-0238">DNA-binding</keyword>
<dbReference type="PANTHER" id="PTHR44846:SF1">
    <property type="entry name" value="MANNOSYL-D-GLYCERATE TRANSPORT_METABOLISM SYSTEM REPRESSOR MNGR-RELATED"/>
    <property type="match status" value="1"/>
</dbReference>
<feature type="domain" description="HTH gntR-type" evidence="4">
    <location>
        <begin position="19"/>
        <end position="86"/>
    </location>
</feature>
<dbReference type="InterPro" id="IPR036388">
    <property type="entry name" value="WH-like_DNA-bd_sf"/>
</dbReference>